<dbReference type="AlphaFoldDB" id="A0A7K1TEI1"/>
<proteinExistence type="predicted"/>
<feature type="domain" description="DUF4268" evidence="1">
    <location>
        <begin position="10"/>
        <end position="144"/>
    </location>
</feature>
<protein>
    <submittedName>
        <fullName evidence="2">DUF4268 domain-containing protein</fullName>
    </submittedName>
</protein>
<dbReference type="Proteomes" id="UP000441336">
    <property type="component" value="Unassembled WGS sequence"/>
</dbReference>
<keyword evidence="3" id="KW-1185">Reference proteome</keyword>
<sequence>MYSKAEASQLRQAFWTVFGQYMAPIPSAEGMPTNWVNYKTGVKGVQFKLHADNRHASIAIELTQPDAGVRELFFEQFAELKTLLHDTLGEAWRWEPQATTEHGQPLSRIYQKLAPINLFNRDDWPALISFFKPRLIALDEFWSDAQYTFAGLADS</sequence>
<organism evidence="2 3">
    <name type="scientific">Hymenobacter ginkgonis</name>
    <dbReference type="NCBI Taxonomy" id="2682976"/>
    <lineage>
        <taxon>Bacteria</taxon>
        <taxon>Pseudomonadati</taxon>
        <taxon>Bacteroidota</taxon>
        <taxon>Cytophagia</taxon>
        <taxon>Cytophagales</taxon>
        <taxon>Hymenobacteraceae</taxon>
        <taxon>Hymenobacter</taxon>
    </lineage>
</organism>
<evidence type="ECO:0000313" key="3">
    <source>
        <dbReference type="Proteomes" id="UP000441336"/>
    </source>
</evidence>
<accession>A0A7K1TEI1</accession>
<dbReference type="RefSeq" id="WP_157565059.1">
    <property type="nucleotide sequence ID" value="NZ_WQKZ01000002.1"/>
</dbReference>
<dbReference type="Pfam" id="PF14088">
    <property type="entry name" value="DUF4268"/>
    <property type="match status" value="1"/>
</dbReference>
<gene>
    <name evidence="2" type="ORF">GO988_10770</name>
</gene>
<evidence type="ECO:0000313" key="2">
    <source>
        <dbReference type="EMBL" id="MVN76805.1"/>
    </source>
</evidence>
<dbReference type="EMBL" id="WQKZ01000002">
    <property type="protein sequence ID" value="MVN76805.1"/>
    <property type="molecule type" value="Genomic_DNA"/>
</dbReference>
<comment type="caution">
    <text evidence="2">The sequence shown here is derived from an EMBL/GenBank/DDBJ whole genome shotgun (WGS) entry which is preliminary data.</text>
</comment>
<name>A0A7K1TEI1_9BACT</name>
<dbReference type="InterPro" id="IPR025364">
    <property type="entry name" value="DUF4268"/>
</dbReference>
<reference evidence="2 3" key="1">
    <citation type="submission" date="2019-12" db="EMBL/GenBank/DDBJ databases">
        <title>Hymenobacter sp. HMF4947 Genome sequencing and assembly.</title>
        <authorList>
            <person name="Kang H."/>
            <person name="Cha I."/>
            <person name="Kim H."/>
            <person name="Joh K."/>
        </authorList>
    </citation>
    <scope>NUCLEOTIDE SEQUENCE [LARGE SCALE GENOMIC DNA]</scope>
    <source>
        <strain evidence="2 3">HMF4947</strain>
    </source>
</reference>
<evidence type="ECO:0000259" key="1">
    <source>
        <dbReference type="Pfam" id="PF14088"/>
    </source>
</evidence>